<protein>
    <submittedName>
        <fullName evidence="1">Uncharacterized protein</fullName>
    </submittedName>
</protein>
<evidence type="ECO:0000313" key="1">
    <source>
        <dbReference type="EMBL" id="KAI3358121.1"/>
    </source>
</evidence>
<organism evidence="1 2">
    <name type="scientific">Scortum barcoo</name>
    <name type="common">barcoo grunter</name>
    <dbReference type="NCBI Taxonomy" id="214431"/>
    <lineage>
        <taxon>Eukaryota</taxon>
        <taxon>Metazoa</taxon>
        <taxon>Chordata</taxon>
        <taxon>Craniata</taxon>
        <taxon>Vertebrata</taxon>
        <taxon>Euteleostomi</taxon>
        <taxon>Actinopterygii</taxon>
        <taxon>Neopterygii</taxon>
        <taxon>Teleostei</taxon>
        <taxon>Neoteleostei</taxon>
        <taxon>Acanthomorphata</taxon>
        <taxon>Eupercaria</taxon>
        <taxon>Centrarchiformes</taxon>
        <taxon>Terapontoidei</taxon>
        <taxon>Terapontidae</taxon>
        <taxon>Scortum</taxon>
    </lineage>
</organism>
<gene>
    <name evidence="1" type="ORF">L3Q82_003121</name>
</gene>
<reference evidence="1" key="1">
    <citation type="submission" date="2022-04" db="EMBL/GenBank/DDBJ databases">
        <title>Jade perch genome.</title>
        <authorList>
            <person name="Chao B."/>
        </authorList>
    </citation>
    <scope>NUCLEOTIDE SEQUENCE</scope>
    <source>
        <strain evidence="1">CB-2022</strain>
    </source>
</reference>
<accession>A0ACB8VR84</accession>
<evidence type="ECO:0000313" key="2">
    <source>
        <dbReference type="Proteomes" id="UP000831701"/>
    </source>
</evidence>
<name>A0ACB8VR84_9TELE</name>
<dbReference type="EMBL" id="CM041548">
    <property type="protein sequence ID" value="KAI3358121.1"/>
    <property type="molecule type" value="Genomic_DNA"/>
</dbReference>
<sequence length="323" mass="33969">MRDKEQSVQAEVSMGTDERHKGSVSERAATRDAGNADGRGSRPCQASPSSSFEALPLNCDPSSRSAKAFWGDVAAANQHQGELLHPAVVMGNAPVVQLALDGRADRPSARLDPHHGLRAATEREPSSQRPGRGRQAEAEAPVEASRAGVVGGGGGEPPHVLHAAPVSSMPSSKAKSSDSIKRGASPGGGRGGNMTTSRDYSVNLSVQQVLSLWVQGTTLQHFTEMWYWVFLWCLFSSLFVHGAVGLLMLVMLQRHKRGRLITLVLVSVGFLASLSGGVITSAAVAGVYRVAGKGMAPLEALVFGVGQTTLSIVISFSRILATL</sequence>
<proteinExistence type="predicted"/>
<comment type="caution">
    <text evidence="1">The sequence shown here is derived from an EMBL/GenBank/DDBJ whole genome shotgun (WGS) entry which is preliminary data.</text>
</comment>
<keyword evidence="2" id="KW-1185">Reference proteome</keyword>
<dbReference type="Proteomes" id="UP000831701">
    <property type="component" value="Chromosome 18"/>
</dbReference>